<keyword evidence="1" id="KW-0732">Signal</keyword>
<protein>
    <recommendedName>
        <fullName evidence="2">YARHG domain-containing protein</fullName>
    </recommendedName>
</protein>
<dbReference type="Proteomes" id="UP000250831">
    <property type="component" value="Unassembled WGS sequence"/>
</dbReference>
<organism evidence="3 4">
    <name type="scientific">Sphingobacterium athyrii</name>
    <dbReference type="NCBI Taxonomy" id="2152717"/>
    <lineage>
        <taxon>Bacteria</taxon>
        <taxon>Pseudomonadati</taxon>
        <taxon>Bacteroidota</taxon>
        <taxon>Sphingobacteriia</taxon>
        <taxon>Sphingobacteriales</taxon>
        <taxon>Sphingobacteriaceae</taxon>
        <taxon>Sphingobacterium</taxon>
    </lineage>
</organism>
<comment type="caution">
    <text evidence="3">The sequence shown here is derived from an EMBL/GenBank/DDBJ whole genome shotgun (WGS) entry which is preliminary data.</text>
</comment>
<evidence type="ECO:0000313" key="4">
    <source>
        <dbReference type="Proteomes" id="UP000250831"/>
    </source>
</evidence>
<dbReference type="AlphaFoldDB" id="A0A363NW67"/>
<gene>
    <name evidence="3" type="ORF">DCO56_08610</name>
</gene>
<feature type="domain" description="YARHG" evidence="2">
    <location>
        <begin position="181"/>
        <end position="265"/>
    </location>
</feature>
<dbReference type="OrthoDB" id="353549at2"/>
<dbReference type="InterPro" id="IPR025582">
    <property type="entry name" value="YARHG_dom"/>
</dbReference>
<dbReference type="Gene3D" id="1.20.58.1690">
    <property type="match status" value="1"/>
</dbReference>
<dbReference type="SMART" id="SM01324">
    <property type="entry name" value="YARHG"/>
    <property type="match status" value="1"/>
</dbReference>
<reference evidence="3 4" key="1">
    <citation type="submission" date="2018-04" db="EMBL/GenBank/DDBJ databases">
        <title>Sphingobacterium sp. M46 Genome.</title>
        <authorList>
            <person name="Cheng J."/>
            <person name="Li Y."/>
        </authorList>
    </citation>
    <scope>NUCLEOTIDE SEQUENCE [LARGE SCALE GENOMIC DNA]</scope>
    <source>
        <strain evidence="3 4">M46</strain>
    </source>
</reference>
<evidence type="ECO:0000256" key="1">
    <source>
        <dbReference type="SAM" id="SignalP"/>
    </source>
</evidence>
<feature type="chain" id="PRO_5016684965" description="YARHG domain-containing protein" evidence="1">
    <location>
        <begin position="20"/>
        <end position="275"/>
    </location>
</feature>
<name>A0A363NW67_9SPHI</name>
<evidence type="ECO:0000313" key="3">
    <source>
        <dbReference type="EMBL" id="PUV24997.1"/>
    </source>
</evidence>
<accession>A0A363NW67</accession>
<keyword evidence="4" id="KW-1185">Reference proteome</keyword>
<proteinExistence type="predicted"/>
<feature type="signal peptide" evidence="1">
    <location>
        <begin position="1"/>
        <end position="19"/>
    </location>
</feature>
<dbReference type="EMBL" id="QCXX01000002">
    <property type="protein sequence ID" value="PUV24997.1"/>
    <property type="molecule type" value="Genomic_DNA"/>
</dbReference>
<dbReference type="InterPro" id="IPR038434">
    <property type="entry name" value="YARHG_sf"/>
</dbReference>
<sequence>MKKLLFIMLPLVSTTFAQSKQVNNCPCTIQSDINVWTPELEKGYDTETDVNNFAYSVNGVYLAEDRDSLYQIKIIVDPRSYCTFVYYQHLSFSKQGLINKQVTLCESLPNVHDGGWIGTHIFAPVKAVNKQYVASDFFVGESYLRVDKSHFYRLYKCEKESKFGIHDVDRERFYRKVYWKPEGNFTDISLRIFTWADVKKYSKQQLAEMRNEVYARYNYAFKEDGKWYQHFNKKPSYRWNHFKDVTPFITTVEEENIKYIMGFEGADSGVSKKRK</sequence>
<dbReference type="RefSeq" id="WP_108633329.1">
    <property type="nucleotide sequence ID" value="NZ_QCXX01000002.1"/>
</dbReference>
<evidence type="ECO:0000259" key="2">
    <source>
        <dbReference type="SMART" id="SM01324"/>
    </source>
</evidence>